<comment type="caution">
    <text evidence="1">The sequence shown here is derived from an EMBL/GenBank/DDBJ whole genome shotgun (WGS) entry which is preliminary data.</text>
</comment>
<keyword evidence="2" id="KW-1185">Reference proteome</keyword>
<protein>
    <submittedName>
        <fullName evidence="1">Uncharacterized protein</fullName>
    </submittedName>
</protein>
<dbReference type="OrthoDB" id="946311at2"/>
<organism evidence="1 2">
    <name type="scientific">Dyadobacter sediminis</name>
    <dbReference type="NCBI Taxonomy" id="1493691"/>
    <lineage>
        <taxon>Bacteria</taxon>
        <taxon>Pseudomonadati</taxon>
        <taxon>Bacteroidota</taxon>
        <taxon>Cytophagia</taxon>
        <taxon>Cytophagales</taxon>
        <taxon>Spirosomataceae</taxon>
        <taxon>Dyadobacter</taxon>
    </lineage>
</organism>
<dbReference type="Proteomes" id="UP000309788">
    <property type="component" value="Unassembled WGS sequence"/>
</dbReference>
<evidence type="ECO:0000313" key="2">
    <source>
        <dbReference type="Proteomes" id="UP000309788"/>
    </source>
</evidence>
<name>A0A5R9KK08_9BACT</name>
<sequence length="177" mass="20528">MEQVNQEFLNRIKGRYTEKYATAMDDWTAIILHEVSEAVGVIRRENSSKLSEGIKEINEASEKIKGQVQQVHFDNQKQAFFYGLGRHLLYGLTSTIGICSVIWIYTTQTDFSDKLEFVNQHPSIEKFQSIYLNGKTISENGYEFLVVYPRKEGNIEFARNYLYDKENNRVLIPIGTE</sequence>
<dbReference type="AlphaFoldDB" id="A0A5R9KK08"/>
<gene>
    <name evidence="1" type="ORF">FEM55_05350</name>
</gene>
<reference evidence="1 2" key="1">
    <citation type="submission" date="2019-05" db="EMBL/GenBank/DDBJ databases">
        <authorList>
            <person name="Qu J.-H."/>
        </authorList>
    </citation>
    <scope>NUCLEOTIDE SEQUENCE [LARGE SCALE GENOMIC DNA]</scope>
    <source>
        <strain evidence="1 2">Z12</strain>
    </source>
</reference>
<evidence type="ECO:0000313" key="1">
    <source>
        <dbReference type="EMBL" id="TLU96558.1"/>
    </source>
</evidence>
<dbReference type="RefSeq" id="WP_138280251.1">
    <property type="nucleotide sequence ID" value="NZ_BMGE01000001.1"/>
</dbReference>
<accession>A0A5R9KK08</accession>
<dbReference type="EMBL" id="VCEI01000011">
    <property type="protein sequence ID" value="TLU96558.1"/>
    <property type="molecule type" value="Genomic_DNA"/>
</dbReference>
<proteinExistence type="predicted"/>